<reference evidence="2 3" key="1">
    <citation type="submission" date="2018-08" db="EMBL/GenBank/DDBJ databases">
        <title>A genome reference for cultivated species of the human gut microbiota.</title>
        <authorList>
            <person name="Zou Y."/>
            <person name="Xue W."/>
            <person name="Luo G."/>
        </authorList>
    </citation>
    <scope>NUCLEOTIDE SEQUENCE [LARGE SCALE GENOMIC DNA]</scope>
    <source>
        <strain evidence="2 3">AM39-1</strain>
    </source>
</reference>
<protein>
    <submittedName>
        <fullName evidence="2">Uncharacterized protein</fullName>
    </submittedName>
</protein>
<keyword evidence="1" id="KW-0812">Transmembrane</keyword>
<dbReference type="EMBL" id="QSHA01000003">
    <property type="protein sequence ID" value="RHB75506.1"/>
    <property type="molecule type" value="Genomic_DNA"/>
</dbReference>
<comment type="caution">
    <text evidence="2">The sequence shown here is derived from an EMBL/GenBank/DDBJ whole genome shotgun (WGS) entry which is preliminary data.</text>
</comment>
<feature type="transmembrane region" description="Helical" evidence="1">
    <location>
        <begin position="6"/>
        <end position="26"/>
    </location>
</feature>
<evidence type="ECO:0000256" key="1">
    <source>
        <dbReference type="SAM" id="Phobius"/>
    </source>
</evidence>
<name>A0A413XDP3_BACUN</name>
<dbReference type="AlphaFoldDB" id="A0A413XDP3"/>
<evidence type="ECO:0000313" key="3">
    <source>
        <dbReference type="Proteomes" id="UP000286114"/>
    </source>
</evidence>
<keyword evidence="1" id="KW-1133">Transmembrane helix</keyword>
<keyword evidence="1" id="KW-0472">Membrane</keyword>
<proteinExistence type="predicted"/>
<sequence>MKRSKVLVLMLIASVILNITCFLPYIGGYYDRFKEKIFPTQYFKSNTIDSVVINAVVEASLKMDGSKFETRHPSLGLVPDVKLFLTNGGGIRSNAKIIMRWHISMLDCHITL</sequence>
<dbReference type="Proteomes" id="UP000286114">
    <property type="component" value="Unassembled WGS sequence"/>
</dbReference>
<organism evidence="2 3">
    <name type="scientific">Bacteroides uniformis</name>
    <dbReference type="NCBI Taxonomy" id="820"/>
    <lineage>
        <taxon>Bacteria</taxon>
        <taxon>Pseudomonadati</taxon>
        <taxon>Bacteroidota</taxon>
        <taxon>Bacteroidia</taxon>
        <taxon>Bacteroidales</taxon>
        <taxon>Bacteroidaceae</taxon>
        <taxon>Bacteroides</taxon>
    </lineage>
</organism>
<gene>
    <name evidence="2" type="ORF">DW873_04985</name>
</gene>
<accession>A0A413XDP3</accession>
<evidence type="ECO:0000313" key="2">
    <source>
        <dbReference type="EMBL" id="RHB75506.1"/>
    </source>
</evidence>